<dbReference type="AlphaFoldDB" id="A0A9J6D3U5"/>
<name>A0A9J6D3U5_RHIMP</name>
<proteinExistence type="predicted"/>
<dbReference type="EMBL" id="JABSTU010000011">
    <property type="protein sequence ID" value="KAH8008728.1"/>
    <property type="molecule type" value="Genomic_DNA"/>
</dbReference>
<dbReference type="PANTHER" id="PTHR46599:SF3">
    <property type="entry name" value="PIGGYBAC TRANSPOSABLE ELEMENT-DERIVED PROTEIN 4"/>
    <property type="match status" value="1"/>
</dbReference>
<reference evidence="2" key="2">
    <citation type="submission" date="2021-09" db="EMBL/GenBank/DDBJ databases">
        <authorList>
            <person name="Jia N."/>
            <person name="Wang J."/>
            <person name="Shi W."/>
            <person name="Du L."/>
            <person name="Sun Y."/>
            <person name="Zhan W."/>
            <person name="Jiang J."/>
            <person name="Wang Q."/>
            <person name="Zhang B."/>
            <person name="Ji P."/>
            <person name="Sakyi L.B."/>
            <person name="Cui X."/>
            <person name="Yuan T."/>
            <person name="Jiang B."/>
            <person name="Yang W."/>
            <person name="Lam T.T.-Y."/>
            <person name="Chang Q."/>
            <person name="Ding S."/>
            <person name="Wang X."/>
            <person name="Zhu J."/>
            <person name="Ruan X."/>
            <person name="Zhao L."/>
            <person name="Wei J."/>
            <person name="Que T."/>
            <person name="Du C."/>
            <person name="Cheng J."/>
            <person name="Dai P."/>
            <person name="Han X."/>
            <person name="Huang E."/>
            <person name="Gao Y."/>
            <person name="Liu J."/>
            <person name="Shao H."/>
            <person name="Ye R."/>
            <person name="Li L."/>
            <person name="Wei W."/>
            <person name="Wang X."/>
            <person name="Wang C."/>
            <person name="Huo Q."/>
            <person name="Li W."/>
            <person name="Guo W."/>
            <person name="Chen H."/>
            <person name="Chen S."/>
            <person name="Zhou L."/>
            <person name="Zhou L."/>
            <person name="Ni X."/>
            <person name="Tian J."/>
            <person name="Zhou Y."/>
            <person name="Sheng Y."/>
            <person name="Liu T."/>
            <person name="Pan Y."/>
            <person name="Xia L."/>
            <person name="Li J."/>
            <person name="Zhao F."/>
            <person name="Cao W."/>
        </authorList>
    </citation>
    <scope>NUCLEOTIDE SEQUENCE</scope>
    <source>
        <strain evidence="2">Rmic-2018</strain>
        <tissue evidence="2">Larvae</tissue>
    </source>
</reference>
<sequence length="178" mass="20191">MKFQLYKKKKGAHKLDDATLNEHVVLTLTDGAISAGSRVFFDNFFSSTKLLQVLREKDILACGQFGVNKKDLTQVVKENKKLERGSYTWRRKAEVAATQWRDSKNVHLMSNYHDPEDRVQALIVHDGNPTALEAKRIKNSKAVVILFDGLKVPNHAICGVSMFLCTLFRSLCSMFRCT</sequence>
<dbReference type="PANTHER" id="PTHR46599">
    <property type="entry name" value="PIGGYBAC TRANSPOSABLE ELEMENT-DERIVED PROTEIN 4"/>
    <property type="match status" value="1"/>
</dbReference>
<evidence type="ECO:0000313" key="3">
    <source>
        <dbReference type="Proteomes" id="UP000821866"/>
    </source>
</evidence>
<accession>A0A9J6D3U5</accession>
<organism evidence="2 3">
    <name type="scientific">Rhipicephalus microplus</name>
    <name type="common">Cattle tick</name>
    <name type="synonym">Boophilus microplus</name>
    <dbReference type="NCBI Taxonomy" id="6941"/>
    <lineage>
        <taxon>Eukaryota</taxon>
        <taxon>Metazoa</taxon>
        <taxon>Ecdysozoa</taxon>
        <taxon>Arthropoda</taxon>
        <taxon>Chelicerata</taxon>
        <taxon>Arachnida</taxon>
        <taxon>Acari</taxon>
        <taxon>Parasitiformes</taxon>
        <taxon>Ixodida</taxon>
        <taxon>Ixodoidea</taxon>
        <taxon>Ixodidae</taxon>
        <taxon>Rhipicephalinae</taxon>
        <taxon>Rhipicephalus</taxon>
        <taxon>Boophilus</taxon>
    </lineage>
</organism>
<evidence type="ECO:0000259" key="1">
    <source>
        <dbReference type="Pfam" id="PF13843"/>
    </source>
</evidence>
<gene>
    <name evidence="2" type="ORF">HPB51_003375</name>
</gene>
<comment type="caution">
    <text evidence="2">The sequence shown here is derived from an EMBL/GenBank/DDBJ whole genome shotgun (WGS) entry which is preliminary data.</text>
</comment>
<reference evidence="2" key="1">
    <citation type="journal article" date="2020" name="Cell">
        <title>Large-Scale Comparative Analyses of Tick Genomes Elucidate Their Genetic Diversity and Vector Capacities.</title>
        <authorList>
            <consortium name="Tick Genome and Microbiome Consortium (TIGMIC)"/>
            <person name="Jia N."/>
            <person name="Wang J."/>
            <person name="Shi W."/>
            <person name="Du L."/>
            <person name="Sun Y."/>
            <person name="Zhan W."/>
            <person name="Jiang J.F."/>
            <person name="Wang Q."/>
            <person name="Zhang B."/>
            <person name="Ji P."/>
            <person name="Bell-Sakyi L."/>
            <person name="Cui X.M."/>
            <person name="Yuan T.T."/>
            <person name="Jiang B.G."/>
            <person name="Yang W.F."/>
            <person name="Lam T.T."/>
            <person name="Chang Q.C."/>
            <person name="Ding S.J."/>
            <person name="Wang X.J."/>
            <person name="Zhu J.G."/>
            <person name="Ruan X.D."/>
            <person name="Zhao L."/>
            <person name="Wei J.T."/>
            <person name="Ye R.Z."/>
            <person name="Que T.C."/>
            <person name="Du C.H."/>
            <person name="Zhou Y.H."/>
            <person name="Cheng J.X."/>
            <person name="Dai P.F."/>
            <person name="Guo W.B."/>
            <person name="Han X.H."/>
            <person name="Huang E.J."/>
            <person name="Li L.F."/>
            <person name="Wei W."/>
            <person name="Gao Y.C."/>
            <person name="Liu J.Z."/>
            <person name="Shao H.Z."/>
            <person name="Wang X."/>
            <person name="Wang C.C."/>
            <person name="Yang T.C."/>
            <person name="Huo Q.B."/>
            <person name="Li W."/>
            <person name="Chen H.Y."/>
            <person name="Chen S.E."/>
            <person name="Zhou L.G."/>
            <person name="Ni X.B."/>
            <person name="Tian J.H."/>
            <person name="Sheng Y."/>
            <person name="Liu T."/>
            <person name="Pan Y.S."/>
            <person name="Xia L.Y."/>
            <person name="Li J."/>
            <person name="Zhao F."/>
            <person name="Cao W.C."/>
        </authorList>
    </citation>
    <scope>NUCLEOTIDE SEQUENCE</scope>
    <source>
        <strain evidence="2">Rmic-2018</strain>
    </source>
</reference>
<feature type="domain" description="PiggyBac transposable element-derived protein" evidence="1">
    <location>
        <begin position="2"/>
        <end position="119"/>
    </location>
</feature>
<protein>
    <recommendedName>
        <fullName evidence="1">PiggyBac transposable element-derived protein domain-containing protein</fullName>
    </recommendedName>
</protein>
<keyword evidence="3" id="KW-1185">Reference proteome</keyword>
<dbReference type="Pfam" id="PF13843">
    <property type="entry name" value="DDE_Tnp_1_7"/>
    <property type="match status" value="1"/>
</dbReference>
<evidence type="ECO:0000313" key="2">
    <source>
        <dbReference type="EMBL" id="KAH8008728.1"/>
    </source>
</evidence>
<dbReference type="Proteomes" id="UP000821866">
    <property type="component" value="Chromosome 9"/>
</dbReference>
<dbReference type="InterPro" id="IPR029526">
    <property type="entry name" value="PGBD"/>
</dbReference>